<sequence>FFTAASKAAALYAAYDVLAYYHTLTFLFFLKLSSSCLLFFIQKPLHNSTWPTRSQCFRIFRHSCVRVLLDTMWITGLILCGPFRFILIYEHSDIAMVALLSTLFIQSTSPARSRGAAFFVLGVVCVIFFDHDVADSLAEHPEGVHKSLLIHRIYEFFIYCGLSDHKAGTMLLILATCFESGFHSFSRGLAADIGGAKRLHALSTCASVSPLIILIFFGWIYGTVFIHNTSPDVRECFVISDSFLSVTDIV</sequence>
<feature type="non-terminal residue" evidence="2">
    <location>
        <position position="250"/>
    </location>
</feature>
<reference evidence="2" key="1">
    <citation type="submission" date="2016-01" db="EMBL/GenBank/DDBJ databases">
        <title>Reference transcriptome for the parasite Schistocephalus solidus: insights into the molecular evolution of parasitism.</title>
        <authorList>
            <person name="Hebert F.O."/>
            <person name="Grambauer S."/>
            <person name="Barber I."/>
            <person name="Landry C.R."/>
            <person name="Aubin-Horth N."/>
        </authorList>
    </citation>
    <scope>NUCLEOTIDE SEQUENCE</scope>
</reference>
<evidence type="ECO:0000256" key="1">
    <source>
        <dbReference type="SAM" id="Phobius"/>
    </source>
</evidence>
<organism evidence="2">
    <name type="scientific">Schistocephalus solidus</name>
    <name type="common">Tapeworm</name>
    <dbReference type="NCBI Taxonomy" id="70667"/>
    <lineage>
        <taxon>Eukaryota</taxon>
        <taxon>Metazoa</taxon>
        <taxon>Spiralia</taxon>
        <taxon>Lophotrochozoa</taxon>
        <taxon>Platyhelminthes</taxon>
        <taxon>Cestoda</taxon>
        <taxon>Eucestoda</taxon>
        <taxon>Diphyllobothriidea</taxon>
        <taxon>Diphyllobothriidae</taxon>
        <taxon>Schistocephalus</taxon>
    </lineage>
</organism>
<feature type="non-terminal residue" evidence="2">
    <location>
        <position position="1"/>
    </location>
</feature>
<feature type="transmembrane region" description="Helical" evidence="1">
    <location>
        <begin position="156"/>
        <end position="178"/>
    </location>
</feature>
<accession>A0A0X3P604</accession>
<feature type="transmembrane region" description="Helical" evidence="1">
    <location>
        <begin position="199"/>
        <end position="221"/>
    </location>
</feature>
<dbReference type="EMBL" id="GEEE01015926">
    <property type="protein sequence ID" value="JAP47299.1"/>
    <property type="molecule type" value="Transcribed_RNA"/>
</dbReference>
<keyword evidence="1" id="KW-0812">Transmembrane</keyword>
<name>A0A0X3P604_SCHSO</name>
<proteinExistence type="predicted"/>
<protein>
    <submittedName>
        <fullName evidence="2">Zinc transporter 5</fullName>
    </submittedName>
</protein>
<feature type="transmembrane region" description="Helical" evidence="1">
    <location>
        <begin position="20"/>
        <end position="41"/>
    </location>
</feature>
<gene>
    <name evidence="2" type="primary">ZNT5</name>
    <name evidence="2" type="ORF">TR165185</name>
</gene>
<evidence type="ECO:0000313" key="2">
    <source>
        <dbReference type="EMBL" id="JAP47299.1"/>
    </source>
</evidence>
<keyword evidence="1" id="KW-1133">Transmembrane helix</keyword>
<feature type="transmembrane region" description="Helical" evidence="1">
    <location>
        <begin position="116"/>
        <end position="134"/>
    </location>
</feature>
<dbReference type="AlphaFoldDB" id="A0A0X3P604"/>
<keyword evidence="1" id="KW-0472">Membrane</keyword>